<accession>A0A6D2JUG5</accession>
<gene>
    <name evidence="1" type="ORF">MERR_LOCUS30742</name>
</gene>
<evidence type="ECO:0000313" key="1">
    <source>
        <dbReference type="EMBL" id="CAA7043507.1"/>
    </source>
</evidence>
<keyword evidence="2" id="KW-1185">Reference proteome</keyword>
<reference evidence="1" key="1">
    <citation type="submission" date="2020-01" db="EMBL/GenBank/DDBJ databases">
        <authorList>
            <person name="Mishra B."/>
        </authorList>
    </citation>
    <scope>NUCLEOTIDE SEQUENCE [LARGE SCALE GENOMIC DNA]</scope>
</reference>
<dbReference type="Proteomes" id="UP000467841">
    <property type="component" value="Unassembled WGS sequence"/>
</dbReference>
<dbReference type="EMBL" id="CACVBM020001282">
    <property type="protein sequence ID" value="CAA7043507.1"/>
    <property type="molecule type" value="Genomic_DNA"/>
</dbReference>
<sequence>MTAVARSEENKEGMRRFQRDETHSIFVAAVASGAGRCDSLLLDRESQGGTRVDVGFADSSMIVVTVHVSEAVYHLCVVVS</sequence>
<proteinExistence type="predicted"/>
<evidence type="ECO:0000313" key="2">
    <source>
        <dbReference type="Proteomes" id="UP000467841"/>
    </source>
</evidence>
<dbReference type="AlphaFoldDB" id="A0A6D2JUG5"/>
<organism evidence="1 2">
    <name type="scientific">Microthlaspi erraticum</name>
    <dbReference type="NCBI Taxonomy" id="1685480"/>
    <lineage>
        <taxon>Eukaryota</taxon>
        <taxon>Viridiplantae</taxon>
        <taxon>Streptophyta</taxon>
        <taxon>Embryophyta</taxon>
        <taxon>Tracheophyta</taxon>
        <taxon>Spermatophyta</taxon>
        <taxon>Magnoliopsida</taxon>
        <taxon>eudicotyledons</taxon>
        <taxon>Gunneridae</taxon>
        <taxon>Pentapetalae</taxon>
        <taxon>rosids</taxon>
        <taxon>malvids</taxon>
        <taxon>Brassicales</taxon>
        <taxon>Brassicaceae</taxon>
        <taxon>Coluteocarpeae</taxon>
        <taxon>Microthlaspi</taxon>
    </lineage>
</organism>
<name>A0A6D2JUG5_9BRAS</name>
<comment type="caution">
    <text evidence="1">The sequence shown here is derived from an EMBL/GenBank/DDBJ whole genome shotgun (WGS) entry which is preliminary data.</text>
</comment>
<protein>
    <submittedName>
        <fullName evidence="1">Uncharacterized protein</fullName>
    </submittedName>
</protein>